<feature type="transmembrane region" description="Helical" evidence="1">
    <location>
        <begin position="20"/>
        <end position="40"/>
    </location>
</feature>
<reference evidence="2" key="1">
    <citation type="submission" date="2021-03" db="EMBL/GenBank/DDBJ databases">
        <authorList>
            <person name="Li Z."/>
            <person name="Yang C."/>
        </authorList>
    </citation>
    <scope>NUCLEOTIDE SEQUENCE</scope>
    <source>
        <strain evidence="2">Dzin_1.0</strain>
        <tissue evidence="2">Leaf</tissue>
    </source>
</reference>
<proteinExistence type="predicted"/>
<accession>A0A9D5DDL6</accession>
<organism evidence="2 3">
    <name type="scientific">Dioscorea zingiberensis</name>
    <dbReference type="NCBI Taxonomy" id="325984"/>
    <lineage>
        <taxon>Eukaryota</taxon>
        <taxon>Viridiplantae</taxon>
        <taxon>Streptophyta</taxon>
        <taxon>Embryophyta</taxon>
        <taxon>Tracheophyta</taxon>
        <taxon>Spermatophyta</taxon>
        <taxon>Magnoliopsida</taxon>
        <taxon>Liliopsida</taxon>
        <taxon>Dioscoreales</taxon>
        <taxon>Dioscoreaceae</taxon>
        <taxon>Dioscorea</taxon>
    </lineage>
</organism>
<evidence type="ECO:0000313" key="2">
    <source>
        <dbReference type="EMBL" id="KAJ0989168.1"/>
    </source>
</evidence>
<gene>
    <name evidence="2" type="ORF">J5N97_007524</name>
</gene>
<dbReference type="EMBL" id="JAGGNH010000001">
    <property type="protein sequence ID" value="KAJ0989168.1"/>
    <property type="molecule type" value="Genomic_DNA"/>
</dbReference>
<name>A0A9D5DDL6_9LILI</name>
<dbReference type="Proteomes" id="UP001085076">
    <property type="component" value="Miscellaneous, Linkage group lg01"/>
</dbReference>
<sequence>MGDPDASRSSITSVSFSFSYFRIIYSFIFLFAGQLLNRVWNPKFGVRDRLSRRLGWQLYCFPGKRDSGISLMYG</sequence>
<dbReference type="AlphaFoldDB" id="A0A9D5DDL6"/>
<protein>
    <submittedName>
        <fullName evidence="2">Uncharacterized protein</fullName>
    </submittedName>
</protein>
<keyword evidence="1" id="KW-0472">Membrane</keyword>
<evidence type="ECO:0000313" key="3">
    <source>
        <dbReference type="Proteomes" id="UP001085076"/>
    </source>
</evidence>
<evidence type="ECO:0000256" key="1">
    <source>
        <dbReference type="SAM" id="Phobius"/>
    </source>
</evidence>
<keyword evidence="3" id="KW-1185">Reference proteome</keyword>
<reference evidence="2" key="2">
    <citation type="journal article" date="2022" name="Hortic Res">
        <title>The genome of Dioscorea zingiberensis sheds light on the biosynthesis, origin and evolution of the medicinally important diosgenin saponins.</title>
        <authorList>
            <person name="Li Y."/>
            <person name="Tan C."/>
            <person name="Li Z."/>
            <person name="Guo J."/>
            <person name="Li S."/>
            <person name="Chen X."/>
            <person name="Wang C."/>
            <person name="Dai X."/>
            <person name="Yang H."/>
            <person name="Song W."/>
            <person name="Hou L."/>
            <person name="Xu J."/>
            <person name="Tong Z."/>
            <person name="Xu A."/>
            <person name="Yuan X."/>
            <person name="Wang W."/>
            <person name="Yang Q."/>
            <person name="Chen L."/>
            <person name="Sun Z."/>
            <person name="Wang K."/>
            <person name="Pan B."/>
            <person name="Chen J."/>
            <person name="Bao Y."/>
            <person name="Liu F."/>
            <person name="Qi X."/>
            <person name="Gang D.R."/>
            <person name="Wen J."/>
            <person name="Li J."/>
        </authorList>
    </citation>
    <scope>NUCLEOTIDE SEQUENCE</scope>
    <source>
        <strain evidence="2">Dzin_1.0</strain>
    </source>
</reference>
<keyword evidence="1" id="KW-1133">Transmembrane helix</keyword>
<comment type="caution">
    <text evidence="2">The sequence shown here is derived from an EMBL/GenBank/DDBJ whole genome shotgun (WGS) entry which is preliminary data.</text>
</comment>
<keyword evidence="1" id="KW-0812">Transmembrane</keyword>